<keyword evidence="4" id="KW-1185">Reference proteome</keyword>
<dbReference type="InterPro" id="IPR051091">
    <property type="entry name" value="O-Glucosyltr/Glycosyltrsf_90"/>
</dbReference>
<evidence type="ECO:0000259" key="2">
    <source>
        <dbReference type="SMART" id="SM00672"/>
    </source>
</evidence>
<name>A0AAN8U6K6_SOLBU</name>
<feature type="transmembrane region" description="Helical" evidence="1">
    <location>
        <begin position="39"/>
        <end position="58"/>
    </location>
</feature>
<dbReference type="Proteomes" id="UP001371456">
    <property type="component" value="Unassembled WGS sequence"/>
</dbReference>
<dbReference type="Pfam" id="PF05686">
    <property type="entry name" value="Glyco_transf_90"/>
    <property type="match status" value="3"/>
</dbReference>
<evidence type="ECO:0000256" key="1">
    <source>
        <dbReference type="SAM" id="Phobius"/>
    </source>
</evidence>
<comment type="caution">
    <text evidence="3">The sequence shown here is derived from an EMBL/GenBank/DDBJ whole genome shotgun (WGS) entry which is preliminary data.</text>
</comment>
<keyword evidence="1" id="KW-0472">Membrane</keyword>
<sequence>MKEKNEKLKNEFWLRPAFQNNSTKWKYLKKKTTTTLTKSLTLIFFLLIVSLLFFAGWFDLKFIQTRHLYTMYGIVQLLRWYPGKLPNLEIMFDTDDRPVVRSKDYRKPNSGPPPLFRYCSDWHSLDIVFPDWSFWGWAETNIRPWRSVIKVIKEGNKRTKWKDRVPFAYWKGNPHVSPIRKDLMKCNITDKENFHTLLYVQGFKESDLANQCNHRYKIYVEGWAWSVSEKYILACDSPTLYIKPHYHDFFMRGMIPQQHYWPIRENNKCGSLNFAVQWGNNHTHKAEAIGKAGSDFIHEDMKMEYVFDYIFHLLNEYAKLLKFEPKIPLEAVEICSESLACTSQALTIQWMDISVDTGSLEKSNKVDIFPEVSCSIKCPRVSPMKPEFRSSSESCPEYFRWIHEDLRPWKETGITRKMVEKAREVAHFRVVVVNGRVYFEKYKATFQKRDIVTLWGILQLLSFYPGMLPDLDLVFECGDQPVTQRSDYGKPKNSIPPPLFHYCGNQSSFDIVFPDWSFWGWPELSIRPWEKLEKDLQQSNEMIKWTEREPYAYWKGNAVLGEARRDLMKCNVSGKQDWNARIYGLQWALESTQGYKTSDLATQCTHRYAGNLSERPLFSESIAQEIGKAGSKFVHEELQMKYIYDYMFHLLTEYANLLKYKPTIPRDAVEVCSNTLICSTKGIRKKFRVHSRINNVSSSEPCTMPPSWSPADLQNFIDRKQNLTKQVELWEEAQST</sequence>
<gene>
    <name evidence="3" type="ORF">RDI58_002303</name>
</gene>
<reference evidence="3 4" key="1">
    <citation type="submission" date="2024-02" db="EMBL/GenBank/DDBJ databases">
        <title>de novo genome assembly of Solanum bulbocastanum strain 11H21.</title>
        <authorList>
            <person name="Hosaka A.J."/>
        </authorList>
    </citation>
    <scope>NUCLEOTIDE SEQUENCE [LARGE SCALE GENOMIC DNA]</scope>
    <source>
        <tissue evidence="3">Young leaves</tissue>
    </source>
</reference>
<feature type="domain" description="Glycosyl transferase CAP10" evidence="2">
    <location>
        <begin position="84"/>
        <end position="324"/>
    </location>
</feature>
<feature type="domain" description="Glycosyl transferase CAP10" evidence="2">
    <location>
        <begin position="467"/>
        <end position="661"/>
    </location>
</feature>
<dbReference type="PANTHER" id="PTHR12203">
    <property type="entry name" value="KDEL LYS-ASP-GLU-LEU CONTAINING - RELATED"/>
    <property type="match status" value="1"/>
</dbReference>
<evidence type="ECO:0000313" key="4">
    <source>
        <dbReference type="Proteomes" id="UP001371456"/>
    </source>
</evidence>
<dbReference type="InterPro" id="IPR006598">
    <property type="entry name" value="CAP10"/>
</dbReference>
<accession>A0AAN8U6K6</accession>
<dbReference type="EMBL" id="JBANQN010000001">
    <property type="protein sequence ID" value="KAK6804519.1"/>
    <property type="molecule type" value="Genomic_DNA"/>
</dbReference>
<keyword evidence="1" id="KW-1133">Transmembrane helix</keyword>
<dbReference type="SMART" id="SM00672">
    <property type="entry name" value="CAP10"/>
    <property type="match status" value="2"/>
</dbReference>
<evidence type="ECO:0000313" key="3">
    <source>
        <dbReference type="EMBL" id="KAK6804519.1"/>
    </source>
</evidence>
<protein>
    <recommendedName>
        <fullName evidence="2">Glycosyl transferase CAP10 domain-containing protein</fullName>
    </recommendedName>
</protein>
<proteinExistence type="predicted"/>
<organism evidence="3 4">
    <name type="scientific">Solanum bulbocastanum</name>
    <name type="common">Wild potato</name>
    <dbReference type="NCBI Taxonomy" id="147425"/>
    <lineage>
        <taxon>Eukaryota</taxon>
        <taxon>Viridiplantae</taxon>
        <taxon>Streptophyta</taxon>
        <taxon>Embryophyta</taxon>
        <taxon>Tracheophyta</taxon>
        <taxon>Spermatophyta</taxon>
        <taxon>Magnoliopsida</taxon>
        <taxon>eudicotyledons</taxon>
        <taxon>Gunneridae</taxon>
        <taxon>Pentapetalae</taxon>
        <taxon>asterids</taxon>
        <taxon>lamiids</taxon>
        <taxon>Solanales</taxon>
        <taxon>Solanaceae</taxon>
        <taxon>Solanoideae</taxon>
        <taxon>Solaneae</taxon>
        <taxon>Solanum</taxon>
    </lineage>
</organism>
<dbReference type="AlphaFoldDB" id="A0AAN8U6K6"/>
<keyword evidence="1" id="KW-0812">Transmembrane</keyword>
<dbReference type="PANTHER" id="PTHR12203:SF74">
    <property type="entry name" value="GLYCOSYLTRANSFERASE"/>
    <property type="match status" value="1"/>
</dbReference>